<dbReference type="eggNOG" id="KOG0048">
    <property type="taxonomic scope" value="Eukaryota"/>
</dbReference>
<dbReference type="Proteomes" id="UP000027120">
    <property type="component" value="Unassembled WGS sequence"/>
</dbReference>
<organism evidence="9 10">
    <name type="scientific">Citrus sinensis</name>
    <name type="common">Sweet orange</name>
    <name type="synonym">Citrus aurantium var. sinensis</name>
    <dbReference type="NCBI Taxonomy" id="2711"/>
    <lineage>
        <taxon>Eukaryota</taxon>
        <taxon>Viridiplantae</taxon>
        <taxon>Streptophyta</taxon>
        <taxon>Embryophyta</taxon>
        <taxon>Tracheophyta</taxon>
        <taxon>Spermatophyta</taxon>
        <taxon>Magnoliopsida</taxon>
        <taxon>eudicotyledons</taxon>
        <taxon>Gunneridae</taxon>
        <taxon>Pentapetalae</taxon>
        <taxon>rosids</taxon>
        <taxon>malvids</taxon>
        <taxon>Sapindales</taxon>
        <taxon>Rutaceae</taxon>
        <taxon>Aurantioideae</taxon>
        <taxon>Citrus</taxon>
    </lineage>
</organism>
<evidence type="ECO:0000259" key="7">
    <source>
        <dbReference type="PROSITE" id="PS50090"/>
    </source>
</evidence>
<dbReference type="PaxDb" id="2711-XP_006482113.1"/>
<feature type="domain" description="HTH myb-type" evidence="8">
    <location>
        <begin position="62"/>
        <end position="116"/>
    </location>
</feature>
<dbReference type="Gene3D" id="1.10.10.60">
    <property type="entry name" value="Homeodomain-like"/>
    <property type="match status" value="2"/>
</dbReference>
<dbReference type="GO" id="GO:0005634">
    <property type="term" value="C:nucleus"/>
    <property type="evidence" value="ECO:0000318"/>
    <property type="project" value="GO_Central"/>
</dbReference>
<reference evidence="9 10" key="1">
    <citation type="submission" date="2014-04" db="EMBL/GenBank/DDBJ databases">
        <authorList>
            <consortium name="International Citrus Genome Consortium"/>
            <person name="Gmitter F."/>
            <person name="Chen C."/>
            <person name="Farmerie W."/>
            <person name="Harkins T."/>
            <person name="Desany B."/>
            <person name="Mohiuddin M."/>
            <person name="Kodira C."/>
            <person name="Borodovsky M."/>
            <person name="Lomsadze A."/>
            <person name="Burns P."/>
            <person name="Jenkins J."/>
            <person name="Prochnik S."/>
            <person name="Shu S."/>
            <person name="Chapman J."/>
            <person name="Pitluck S."/>
            <person name="Schmutz J."/>
            <person name="Rokhsar D."/>
        </authorList>
    </citation>
    <scope>NUCLEOTIDE SEQUENCE</scope>
</reference>
<evidence type="ECO:0000256" key="5">
    <source>
        <dbReference type="ARBA" id="ARBA00023163"/>
    </source>
</evidence>
<dbReference type="SMART" id="SM00717">
    <property type="entry name" value="SANT"/>
    <property type="match status" value="2"/>
</dbReference>
<gene>
    <name evidence="9" type="ORF">CISIN_1g021498mg</name>
</gene>
<feature type="domain" description="HTH myb-type" evidence="8">
    <location>
        <begin position="9"/>
        <end position="61"/>
    </location>
</feature>
<dbReference type="FunFam" id="1.10.10.60:FF:000069">
    <property type="entry name" value="MYB transcription factor"/>
    <property type="match status" value="1"/>
</dbReference>
<keyword evidence="10" id="KW-1185">Reference proteome</keyword>
<evidence type="ECO:0000256" key="4">
    <source>
        <dbReference type="ARBA" id="ARBA00023125"/>
    </source>
</evidence>
<dbReference type="AlphaFoldDB" id="A0A067EIR9"/>
<keyword evidence="2" id="KW-0677">Repeat</keyword>
<dbReference type="PROSITE" id="PS50090">
    <property type="entry name" value="MYB_LIKE"/>
    <property type="match status" value="2"/>
</dbReference>
<dbReference type="GO" id="GO:0000976">
    <property type="term" value="F:transcription cis-regulatory region binding"/>
    <property type="evidence" value="ECO:0000318"/>
    <property type="project" value="GO_Central"/>
</dbReference>
<dbReference type="Pfam" id="PF00249">
    <property type="entry name" value="Myb_DNA-binding"/>
    <property type="match status" value="2"/>
</dbReference>
<evidence type="ECO:0000256" key="1">
    <source>
        <dbReference type="ARBA" id="ARBA00004123"/>
    </source>
</evidence>
<evidence type="ECO:0000313" key="9">
    <source>
        <dbReference type="EMBL" id="KDO50806.1"/>
    </source>
</evidence>
<dbReference type="GO" id="GO:0046394">
    <property type="term" value="P:carboxylic acid biosynthetic process"/>
    <property type="evidence" value="ECO:0007669"/>
    <property type="project" value="UniProtKB-ARBA"/>
</dbReference>
<accession>A0A067EIR9</accession>
<dbReference type="PANTHER" id="PTHR47994">
    <property type="entry name" value="F14D16.11-RELATED"/>
    <property type="match status" value="1"/>
</dbReference>
<evidence type="ECO:0000313" key="10">
    <source>
        <dbReference type="Proteomes" id="UP000027120"/>
    </source>
</evidence>
<dbReference type="PROSITE" id="PS51294">
    <property type="entry name" value="HTH_MYB"/>
    <property type="match status" value="2"/>
</dbReference>
<dbReference type="FunFam" id="1.10.10.60:FF:000476">
    <property type="entry name" value="MYB-related transcription factor"/>
    <property type="match status" value="1"/>
</dbReference>
<dbReference type="CDD" id="cd00167">
    <property type="entry name" value="SANT"/>
    <property type="match status" value="2"/>
</dbReference>
<sequence>MGRQPCCDKVGLKKGPWTAEEDKKLINFILTNGQCCWRAVPKLAGLLRCGKSCRLRWTNYLRPDLKRGLLSEYEEKMVIDLHAQLGNRWSKIASHLPGRTDNEIKNHWNTHIKKKLRKMGIDPLTHKPLSTTDDQQPQVKINQQEQEPLMINDESIIDRNNKEPETSVQSSITEVNKEEDKVMSMTSSPLFDHIDAATMEIMNNNFCTDDVPLIEPHEILVPCSTSSTSSSSCSYSSENSSNKLLEEWQFHDFEWAAASNNYGNINMSLWDDDLGNWDLLINDDDGFATSATFSQCPRMDYDQDSWKYGLL</sequence>
<dbReference type="EMBL" id="KK785069">
    <property type="protein sequence ID" value="KDO50806.1"/>
    <property type="molecule type" value="Genomic_DNA"/>
</dbReference>
<dbReference type="InterPro" id="IPR017930">
    <property type="entry name" value="Myb_dom"/>
</dbReference>
<evidence type="ECO:0000259" key="8">
    <source>
        <dbReference type="PROSITE" id="PS51294"/>
    </source>
</evidence>
<dbReference type="STRING" id="2711.A0A067EIR9"/>
<dbReference type="SMR" id="A0A067EIR9"/>
<evidence type="ECO:0000256" key="3">
    <source>
        <dbReference type="ARBA" id="ARBA00023015"/>
    </source>
</evidence>
<comment type="subcellular location">
    <subcellularLocation>
        <location evidence="1">Nucleus</location>
    </subcellularLocation>
</comment>
<dbReference type="InterPro" id="IPR015495">
    <property type="entry name" value="Myb_TF_plants"/>
</dbReference>
<protein>
    <submittedName>
        <fullName evidence="9">Uncharacterized protein</fullName>
    </submittedName>
</protein>
<evidence type="ECO:0000256" key="2">
    <source>
        <dbReference type="ARBA" id="ARBA00022737"/>
    </source>
</evidence>
<dbReference type="GO" id="GO:0006355">
    <property type="term" value="P:regulation of DNA-templated transcription"/>
    <property type="evidence" value="ECO:0000318"/>
    <property type="project" value="GO_Central"/>
</dbReference>
<name>A0A067EIR9_CITSI</name>
<feature type="domain" description="Myb-like" evidence="7">
    <location>
        <begin position="9"/>
        <end position="61"/>
    </location>
</feature>
<dbReference type="PANTHER" id="PTHR47994:SF5">
    <property type="entry name" value="F14D16.11-RELATED"/>
    <property type="match status" value="1"/>
</dbReference>
<keyword evidence="4" id="KW-0238">DNA-binding</keyword>
<keyword evidence="6" id="KW-0539">Nucleus</keyword>
<dbReference type="GO" id="GO:0030154">
    <property type="term" value="P:cell differentiation"/>
    <property type="evidence" value="ECO:0000318"/>
    <property type="project" value="GO_Central"/>
</dbReference>
<feature type="domain" description="Myb-like" evidence="7">
    <location>
        <begin position="62"/>
        <end position="112"/>
    </location>
</feature>
<keyword evidence="3" id="KW-0805">Transcription regulation</keyword>
<evidence type="ECO:0000256" key="6">
    <source>
        <dbReference type="ARBA" id="ARBA00023242"/>
    </source>
</evidence>
<dbReference type="InterPro" id="IPR001005">
    <property type="entry name" value="SANT/Myb"/>
</dbReference>
<dbReference type="InterPro" id="IPR009057">
    <property type="entry name" value="Homeodomain-like_sf"/>
</dbReference>
<keyword evidence="5" id="KW-0804">Transcription</keyword>
<dbReference type="SUPFAM" id="SSF46689">
    <property type="entry name" value="Homeodomain-like"/>
    <property type="match status" value="1"/>
</dbReference>
<proteinExistence type="predicted"/>